<dbReference type="EMBL" id="LAZR01009555">
    <property type="protein sequence ID" value="KKM71921.1"/>
    <property type="molecule type" value="Genomic_DNA"/>
</dbReference>
<evidence type="ECO:0000313" key="1">
    <source>
        <dbReference type="EMBL" id="KKM71921.1"/>
    </source>
</evidence>
<name>A0A0F9KB56_9ZZZZ</name>
<reference evidence="1" key="1">
    <citation type="journal article" date="2015" name="Nature">
        <title>Complex archaea that bridge the gap between prokaryotes and eukaryotes.</title>
        <authorList>
            <person name="Spang A."/>
            <person name="Saw J.H."/>
            <person name="Jorgensen S.L."/>
            <person name="Zaremba-Niedzwiedzka K."/>
            <person name="Martijn J."/>
            <person name="Lind A.E."/>
            <person name="van Eijk R."/>
            <person name="Schleper C."/>
            <person name="Guy L."/>
            <person name="Ettema T.J."/>
        </authorList>
    </citation>
    <scope>NUCLEOTIDE SEQUENCE</scope>
</reference>
<gene>
    <name evidence="1" type="ORF">LCGC14_1425690</name>
</gene>
<proteinExistence type="predicted"/>
<accession>A0A0F9KB56</accession>
<organism evidence="1">
    <name type="scientific">marine sediment metagenome</name>
    <dbReference type="NCBI Taxonomy" id="412755"/>
    <lineage>
        <taxon>unclassified sequences</taxon>
        <taxon>metagenomes</taxon>
        <taxon>ecological metagenomes</taxon>
    </lineage>
</organism>
<dbReference type="AlphaFoldDB" id="A0A0F9KB56"/>
<sequence>MKIENLIFLGAGASHSEGASNQAKLFEDFFITHATESNGKINKIKKNIKNFFKTFFGLDFRLNKQIAKKFPTFEEALGILELAIQKSEGFRNPEDIKKIRDDLISLIALTIKEKLNTHKNYHGKLVKRLEKEKNLLKTAFISLNYDIIIDNRITELFPDYHLDYGIDFINYVEADQAKRNNTYVEEEHWIRPNPEKTIKLFKLHGSLNWLYCPVCLNIKLTPKKKSVSEILIIPQKCEICSGSLTYIIIPPSFFKVMSNYYLRKIWFDAEKSLGNIKKIYFCGYSFPNADIHIKYLLKRIELSLQNDLEIFIINFHNQKTDCQAELEKERYLRFFKNKNKVNFKKLSFQDFCATGIGNAENF</sequence>
<comment type="caution">
    <text evidence="1">The sequence shown here is derived from an EMBL/GenBank/DDBJ whole genome shotgun (WGS) entry which is preliminary data.</text>
</comment>
<protein>
    <recommendedName>
        <fullName evidence="2">Deacetylase sirtuin-type domain-containing protein</fullName>
    </recommendedName>
</protein>
<evidence type="ECO:0008006" key="2">
    <source>
        <dbReference type="Google" id="ProtNLM"/>
    </source>
</evidence>